<comment type="pathway">
    <text evidence="1 10">Glycan metabolism; pectin degradation; 2-dehydro-3-deoxy-D-gluconate from pectin: step 1/5.</text>
</comment>
<keyword evidence="13" id="KW-1185">Reference proteome</keyword>
<dbReference type="PROSITE" id="PS00503">
    <property type="entry name" value="PECTINESTERASE_2"/>
    <property type="match status" value="1"/>
</dbReference>
<dbReference type="InterPro" id="IPR033131">
    <property type="entry name" value="Pectinesterase_Asp_AS"/>
</dbReference>
<dbReference type="SUPFAM" id="SSF51126">
    <property type="entry name" value="Pectin lyase-like"/>
    <property type="match status" value="1"/>
</dbReference>
<dbReference type="EC" id="3.1.1.11" evidence="3 10"/>
<dbReference type="Gene3D" id="2.160.20.10">
    <property type="entry name" value="Single-stranded right-handed beta-helix, Pectin lyase-like"/>
    <property type="match status" value="1"/>
</dbReference>
<proteinExistence type="inferred from homology"/>
<comment type="similarity">
    <text evidence="2">Belongs to the pectinesterase family.</text>
</comment>
<evidence type="ECO:0000256" key="3">
    <source>
        <dbReference type="ARBA" id="ARBA00013229"/>
    </source>
</evidence>
<evidence type="ECO:0000259" key="11">
    <source>
        <dbReference type="Pfam" id="PF01095"/>
    </source>
</evidence>
<evidence type="ECO:0000256" key="7">
    <source>
        <dbReference type="ARBA" id="ARBA00047928"/>
    </source>
</evidence>
<dbReference type="GO" id="GO:0030599">
    <property type="term" value="F:pectinesterase activity"/>
    <property type="evidence" value="ECO:0007669"/>
    <property type="project" value="UniProtKB-UniRule"/>
</dbReference>
<protein>
    <recommendedName>
        <fullName evidence="3 10">Pectinesterase</fullName>
        <ecNumber evidence="3 10">3.1.1.11</ecNumber>
    </recommendedName>
</protein>
<accession>A0AAP0C3Z5</accession>
<gene>
    <name evidence="12" type="ORF">SSX86_031716</name>
</gene>
<dbReference type="EMBL" id="JBCNJP010007260">
    <property type="protein sequence ID" value="KAK9049316.1"/>
    <property type="molecule type" value="Genomic_DNA"/>
</dbReference>
<organism evidence="12 13">
    <name type="scientific">Deinandra increscens subsp. villosa</name>
    <dbReference type="NCBI Taxonomy" id="3103831"/>
    <lineage>
        <taxon>Eukaryota</taxon>
        <taxon>Viridiplantae</taxon>
        <taxon>Streptophyta</taxon>
        <taxon>Embryophyta</taxon>
        <taxon>Tracheophyta</taxon>
        <taxon>Spermatophyta</taxon>
        <taxon>Magnoliopsida</taxon>
        <taxon>eudicotyledons</taxon>
        <taxon>Gunneridae</taxon>
        <taxon>Pentapetalae</taxon>
        <taxon>asterids</taxon>
        <taxon>campanulids</taxon>
        <taxon>Asterales</taxon>
        <taxon>Asteraceae</taxon>
        <taxon>Asteroideae</taxon>
        <taxon>Heliantheae alliance</taxon>
        <taxon>Madieae</taxon>
        <taxon>Madiinae</taxon>
        <taxon>Deinandra</taxon>
    </lineage>
</organism>
<dbReference type="GO" id="GO:0042545">
    <property type="term" value="P:cell wall modification"/>
    <property type="evidence" value="ECO:0007669"/>
    <property type="project" value="UniProtKB-UniRule"/>
</dbReference>
<dbReference type="AlphaFoldDB" id="A0AAP0C3Z5"/>
<evidence type="ECO:0000256" key="2">
    <source>
        <dbReference type="ARBA" id="ARBA00008891"/>
    </source>
</evidence>
<comment type="catalytic activity">
    <reaction evidence="7 10">
        <text>[(1-&gt;4)-alpha-D-galacturonosyl methyl ester](n) + n H2O = [(1-&gt;4)-alpha-D-galacturonosyl](n) + n methanol + n H(+)</text>
        <dbReference type="Rhea" id="RHEA:22380"/>
        <dbReference type="Rhea" id="RHEA-COMP:14570"/>
        <dbReference type="Rhea" id="RHEA-COMP:14573"/>
        <dbReference type="ChEBI" id="CHEBI:15377"/>
        <dbReference type="ChEBI" id="CHEBI:15378"/>
        <dbReference type="ChEBI" id="CHEBI:17790"/>
        <dbReference type="ChEBI" id="CHEBI:140522"/>
        <dbReference type="ChEBI" id="CHEBI:140523"/>
        <dbReference type="EC" id="3.1.1.11"/>
    </reaction>
</comment>
<dbReference type="Pfam" id="PF01095">
    <property type="entry name" value="Pectinesterase"/>
    <property type="match status" value="1"/>
</dbReference>
<evidence type="ECO:0000256" key="4">
    <source>
        <dbReference type="ARBA" id="ARBA00022801"/>
    </source>
</evidence>
<dbReference type="InterPro" id="IPR000070">
    <property type="entry name" value="Pectinesterase_cat"/>
</dbReference>
<dbReference type="InterPro" id="IPR011050">
    <property type="entry name" value="Pectin_lyase_fold/virulence"/>
</dbReference>
<keyword evidence="5 10" id="KW-0063">Aspartyl esterase</keyword>
<keyword evidence="4 10" id="KW-0378">Hydrolase</keyword>
<evidence type="ECO:0000256" key="8">
    <source>
        <dbReference type="ARBA" id="ARBA00057335"/>
    </source>
</evidence>
<dbReference type="FunFam" id="2.160.20.10:FF:000013">
    <property type="entry name" value="Pectinesterase"/>
    <property type="match status" value="1"/>
</dbReference>
<evidence type="ECO:0000256" key="5">
    <source>
        <dbReference type="ARBA" id="ARBA00023085"/>
    </source>
</evidence>
<feature type="active site" evidence="9">
    <location>
        <position position="220"/>
    </location>
</feature>
<dbReference type="GO" id="GO:0045490">
    <property type="term" value="P:pectin catabolic process"/>
    <property type="evidence" value="ECO:0007669"/>
    <property type="project" value="UniProtKB-UniRule"/>
</dbReference>
<evidence type="ECO:0000256" key="10">
    <source>
        <dbReference type="RuleBase" id="RU000589"/>
    </source>
</evidence>
<sequence length="359" mass="39519">MIPFYTKNSNITTSSISSQIFKITPIKSVFDQSEFFPFINRLFGHRNCDATKWKSPLIEKYGVAITLTVDQKGCGKFNSVQKAVDAVPDNALKPTLIILDAGTYREKVNVEKTKSNLIIQGQGYGNTFIVWGDTAKTSNGTFYSYSVGVFAKNFIAHDVSFKNTAPYPSPSTRDAQAVALRIAGDQAAFYSCGFYGFQDTLLADAGRHYFKNCFIEGTTDFIFGNGRSLFENCTINSVAIGSGAVAAQKRESLQEKTGFSFLNCKIVGKGNIFLGRAWGAYSTTVYIKTTMDAIIAPEGWNDMGNSTRDQLLFFGEYACSGLGANFNGRVKYARQLSATDAAPYMSIAYIDGKEWLREL</sequence>
<name>A0AAP0C3Z5_9ASTR</name>
<evidence type="ECO:0000256" key="9">
    <source>
        <dbReference type="PROSITE-ProRule" id="PRU10040"/>
    </source>
</evidence>
<dbReference type="Proteomes" id="UP001408789">
    <property type="component" value="Unassembled WGS sequence"/>
</dbReference>
<comment type="function">
    <text evidence="8">Acts in the modification of cell walls via demethylesterification of cell wall pectin.</text>
</comment>
<evidence type="ECO:0000313" key="12">
    <source>
        <dbReference type="EMBL" id="KAK9049316.1"/>
    </source>
</evidence>
<keyword evidence="6" id="KW-0325">Glycoprotein</keyword>
<feature type="domain" description="Pectinesterase catalytic" evidence="11">
    <location>
        <begin position="67"/>
        <end position="352"/>
    </location>
</feature>
<comment type="caution">
    <text evidence="12">The sequence shown here is derived from an EMBL/GenBank/DDBJ whole genome shotgun (WGS) entry which is preliminary data.</text>
</comment>
<dbReference type="InterPro" id="IPR012334">
    <property type="entry name" value="Pectin_lyas_fold"/>
</dbReference>
<evidence type="ECO:0000256" key="1">
    <source>
        <dbReference type="ARBA" id="ARBA00005184"/>
    </source>
</evidence>
<evidence type="ECO:0000313" key="13">
    <source>
        <dbReference type="Proteomes" id="UP001408789"/>
    </source>
</evidence>
<dbReference type="PANTHER" id="PTHR31321">
    <property type="entry name" value="ACYL-COA THIOESTER HYDROLASE YBHC-RELATED"/>
    <property type="match status" value="1"/>
</dbReference>
<reference evidence="12 13" key="1">
    <citation type="submission" date="2024-04" db="EMBL/GenBank/DDBJ databases">
        <title>The reference genome of an endangered Asteraceae, Deinandra increscens subsp. villosa, native to the Central Coast of California.</title>
        <authorList>
            <person name="Guilliams M."/>
            <person name="Hasenstab-Lehman K."/>
            <person name="Meyer R."/>
            <person name="Mcevoy S."/>
        </authorList>
    </citation>
    <scope>NUCLEOTIDE SEQUENCE [LARGE SCALE GENOMIC DNA]</scope>
    <source>
        <tissue evidence="12">Leaf</tissue>
    </source>
</reference>
<evidence type="ECO:0000256" key="6">
    <source>
        <dbReference type="ARBA" id="ARBA00023180"/>
    </source>
</evidence>
<dbReference type="PANTHER" id="PTHR31321:SF138">
    <property type="entry name" value="PECTINESTERASE"/>
    <property type="match status" value="1"/>
</dbReference>